<name>A0A0D9YLN3_9ORYZ</name>
<evidence type="ECO:0000313" key="1">
    <source>
        <dbReference type="EnsemblPlants" id="OGLUM02G01960.2"/>
    </source>
</evidence>
<accession>A0A0D9YLN3</accession>
<reference evidence="1" key="2">
    <citation type="submission" date="2018-05" db="EMBL/GenBank/DDBJ databases">
        <title>OgluRS3 (Oryza glumaepatula Reference Sequence Version 3).</title>
        <authorList>
            <person name="Zhang J."/>
            <person name="Kudrna D."/>
            <person name="Lee S."/>
            <person name="Talag J."/>
            <person name="Welchert J."/>
            <person name="Wing R.A."/>
        </authorList>
    </citation>
    <scope>NUCLEOTIDE SEQUENCE [LARGE SCALE GENOMIC DNA]</scope>
</reference>
<reference evidence="1" key="1">
    <citation type="submission" date="2015-04" db="UniProtKB">
        <authorList>
            <consortium name="EnsemblPlants"/>
        </authorList>
    </citation>
    <scope>IDENTIFICATION</scope>
</reference>
<dbReference type="Proteomes" id="UP000026961">
    <property type="component" value="Chromosome 2"/>
</dbReference>
<dbReference type="AlphaFoldDB" id="A0A0D9YLN3"/>
<dbReference type="HOGENOM" id="CLU_2501582_0_0_1"/>
<proteinExistence type="predicted"/>
<evidence type="ECO:0000313" key="2">
    <source>
        <dbReference type="Proteomes" id="UP000026961"/>
    </source>
</evidence>
<dbReference type="EnsemblPlants" id="OGLUM02G01960.2">
    <property type="protein sequence ID" value="OGLUM02G01960.2"/>
    <property type="gene ID" value="OGLUM02G01960"/>
</dbReference>
<keyword evidence="2" id="KW-1185">Reference proteome</keyword>
<dbReference type="Gramene" id="OGLUM02G01960.2">
    <property type="protein sequence ID" value="OGLUM02G01960.2"/>
    <property type="gene ID" value="OGLUM02G01960"/>
</dbReference>
<organism evidence="1">
    <name type="scientific">Oryza glumipatula</name>
    <dbReference type="NCBI Taxonomy" id="40148"/>
    <lineage>
        <taxon>Eukaryota</taxon>
        <taxon>Viridiplantae</taxon>
        <taxon>Streptophyta</taxon>
        <taxon>Embryophyta</taxon>
        <taxon>Tracheophyta</taxon>
        <taxon>Spermatophyta</taxon>
        <taxon>Magnoliopsida</taxon>
        <taxon>Liliopsida</taxon>
        <taxon>Poales</taxon>
        <taxon>Poaceae</taxon>
        <taxon>BOP clade</taxon>
        <taxon>Oryzoideae</taxon>
        <taxon>Oryzeae</taxon>
        <taxon>Oryzinae</taxon>
        <taxon>Oryza</taxon>
    </lineage>
</organism>
<protein>
    <submittedName>
        <fullName evidence="1">Uncharacterized protein</fullName>
    </submittedName>
</protein>
<sequence>MRRRYATQFVLLSEYAIGARISFVPCHSVSSVRSAVVFSARRHRRQSTTARAGVRSSPASSIVVGVVVHGVVWARREASGRARREC</sequence>